<dbReference type="Gene3D" id="3.40.50.1100">
    <property type="match status" value="2"/>
</dbReference>
<dbReference type="EMBL" id="JACHGN010000009">
    <property type="protein sequence ID" value="MBB5134980.1"/>
    <property type="molecule type" value="Genomic_DNA"/>
</dbReference>
<organism evidence="10 11">
    <name type="scientific">Thermocatellispora tengchongensis</name>
    <dbReference type="NCBI Taxonomy" id="1073253"/>
    <lineage>
        <taxon>Bacteria</taxon>
        <taxon>Bacillati</taxon>
        <taxon>Actinomycetota</taxon>
        <taxon>Actinomycetes</taxon>
        <taxon>Streptosporangiales</taxon>
        <taxon>Streptosporangiaceae</taxon>
        <taxon>Thermocatellispora</taxon>
    </lineage>
</organism>
<dbReference type="GO" id="GO:0018114">
    <property type="term" value="F:threonine racemase activity"/>
    <property type="evidence" value="ECO:0007669"/>
    <property type="project" value="TreeGrafter"/>
</dbReference>
<dbReference type="PANTHER" id="PTHR43050:SF1">
    <property type="entry name" value="SERINE RACEMASE"/>
    <property type="match status" value="1"/>
</dbReference>
<evidence type="ECO:0000256" key="1">
    <source>
        <dbReference type="ARBA" id="ARBA00001274"/>
    </source>
</evidence>
<evidence type="ECO:0000313" key="11">
    <source>
        <dbReference type="Proteomes" id="UP000578449"/>
    </source>
</evidence>
<dbReference type="FunFam" id="3.40.50.1100:FF:000005">
    <property type="entry name" value="Threonine dehydratase catabolic"/>
    <property type="match status" value="1"/>
</dbReference>
<evidence type="ECO:0000256" key="4">
    <source>
        <dbReference type="ARBA" id="ARBA00012096"/>
    </source>
</evidence>
<dbReference type="CDD" id="cd01562">
    <property type="entry name" value="Thr-dehyd"/>
    <property type="match status" value="1"/>
</dbReference>
<protein>
    <recommendedName>
        <fullName evidence="4">threonine ammonia-lyase</fullName>
        <ecNumber evidence="4">4.3.1.19</ecNumber>
    </recommendedName>
    <alternativeName>
        <fullName evidence="8">Threonine deaminase</fullName>
    </alternativeName>
</protein>
<evidence type="ECO:0000313" key="10">
    <source>
        <dbReference type="EMBL" id="MBB5134980.1"/>
    </source>
</evidence>
<dbReference type="GO" id="GO:0004794">
    <property type="term" value="F:threonine deaminase activity"/>
    <property type="evidence" value="ECO:0007669"/>
    <property type="project" value="UniProtKB-EC"/>
</dbReference>
<dbReference type="EC" id="4.3.1.19" evidence="4"/>
<gene>
    <name evidence="10" type="ORF">HNP84_004714</name>
</gene>
<dbReference type="SUPFAM" id="SSF53686">
    <property type="entry name" value="Tryptophan synthase beta subunit-like PLP-dependent enzymes"/>
    <property type="match status" value="1"/>
</dbReference>
<dbReference type="GO" id="GO:0030378">
    <property type="term" value="F:serine racemase activity"/>
    <property type="evidence" value="ECO:0007669"/>
    <property type="project" value="TreeGrafter"/>
</dbReference>
<comment type="cofactor">
    <cofactor evidence="2">
        <name>pyridoxal 5'-phosphate</name>
        <dbReference type="ChEBI" id="CHEBI:597326"/>
    </cofactor>
</comment>
<dbReference type="InterPro" id="IPR036052">
    <property type="entry name" value="TrpB-like_PALP_sf"/>
</dbReference>
<comment type="caution">
    <text evidence="10">The sequence shown here is derived from an EMBL/GenBank/DDBJ whole genome shotgun (WGS) entry which is preliminary data.</text>
</comment>
<dbReference type="Pfam" id="PF00291">
    <property type="entry name" value="PALP"/>
    <property type="match status" value="1"/>
</dbReference>
<dbReference type="GO" id="GO:0070179">
    <property type="term" value="P:D-serine biosynthetic process"/>
    <property type="evidence" value="ECO:0007669"/>
    <property type="project" value="TreeGrafter"/>
</dbReference>
<comment type="function">
    <text evidence="7">Catalyzes the anaerobic formation of alpha-ketobutyrate and ammonia from threonine in a two-step reaction. The first step involved a dehydration of threonine and a production of enamine intermediates (aminocrotonate), which tautomerizes to its imine form (iminobutyrate). Both intermediates are unstable and short-lived. The second step is the nonenzymatic hydrolysis of the enamine/imine intermediates to form 2-ketobutyrate and free ammonia. In the low water environment of the cell, the second step is accelerated by RidA.</text>
</comment>
<comment type="similarity">
    <text evidence="3">Belongs to the serine/threonine dehydratase family.</text>
</comment>
<dbReference type="NCBIfam" id="NF005454">
    <property type="entry name" value="PRK07048.1"/>
    <property type="match status" value="1"/>
</dbReference>
<evidence type="ECO:0000256" key="8">
    <source>
        <dbReference type="ARBA" id="ARBA00031427"/>
    </source>
</evidence>
<accession>A0A840PC24</accession>
<keyword evidence="11" id="KW-1185">Reference proteome</keyword>
<evidence type="ECO:0000256" key="7">
    <source>
        <dbReference type="ARBA" id="ARBA00025527"/>
    </source>
</evidence>
<evidence type="ECO:0000259" key="9">
    <source>
        <dbReference type="Pfam" id="PF00291"/>
    </source>
</evidence>
<reference evidence="10 11" key="1">
    <citation type="submission" date="2020-08" db="EMBL/GenBank/DDBJ databases">
        <title>Genomic Encyclopedia of Type Strains, Phase IV (KMG-IV): sequencing the most valuable type-strain genomes for metagenomic binning, comparative biology and taxonomic classification.</title>
        <authorList>
            <person name="Goeker M."/>
        </authorList>
    </citation>
    <scope>NUCLEOTIDE SEQUENCE [LARGE SCALE GENOMIC DNA]</scope>
    <source>
        <strain evidence="10 11">DSM 45615</strain>
    </source>
</reference>
<dbReference type="FunFam" id="3.40.50.1100:FF:000007">
    <property type="entry name" value="L-threonine dehydratase catabolic TdcB"/>
    <property type="match status" value="1"/>
</dbReference>
<keyword evidence="6 10" id="KW-0456">Lyase</keyword>
<dbReference type="Proteomes" id="UP000578449">
    <property type="component" value="Unassembled WGS sequence"/>
</dbReference>
<comment type="catalytic activity">
    <reaction evidence="1">
        <text>L-threonine = 2-oxobutanoate + NH4(+)</text>
        <dbReference type="Rhea" id="RHEA:22108"/>
        <dbReference type="ChEBI" id="CHEBI:16763"/>
        <dbReference type="ChEBI" id="CHEBI:28938"/>
        <dbReference type="ChEBI" id="CHEBI:57926"/>
        <dbReference type="EC" id="4.3.1.19"/>
    </reaction>
</comment>
<evidence type="ECO:0000256" key="2">
    <source>
        <dbReference type="ARBA" id="ARBA00001933"/>
    </source>
</evidence>
<dbReference type="GO" id="GO:0030170">
    <property type="term" value="F:pyridoxal phosphate binding"/>
    <property type="evidence" value="ECO:0007669"/>
    <property type="project" value="TreeGrafter"/>
</dbReference>
<feature type="domain" description="Tryptophan synthase beta chain-like PALP" evidence="9">
    <location>
        <begin position="24"/>
        <end position="308"/>
    </location>
</feature>
<dbReference type="PANTHER" id="PTHR43050">
    <property type="entry name" value="SERINE / THREONINE RACEMASE FAMILY MEMBER"/>
    <property type="match status" value="1"/>
</dbReference>
<evidence type="ECO:0000256" key="5">
    <source>
        <dbReference type="ARBA" id="ARBA00022898"/>
    </source>
</evidence>
<evidence type="ECO:0000256" key="6">
    <source>
        <dbReference type="ARBA" id="ARBA00023239"/>
    </source>
</evidence>
<name>A0A840PC24_9ACTN</name>
<sequence length="321" mass="33510">MTNPLPVTLDDVQDAAARLKGVAHRTPVLRSRTLDAMTGTRAFLKCENFQRIGAFKFRGAYNAISRLSPDQLAKGIAAYSSGNHAQAVALAARELGGTAVILMPEDTPASKVAATRGYGAEIVTYDRYTGDRDAIGRALAAERGLALIPPYDHPHVIAGQGTAALELIEEAGELDALLVPVGGGGLIAGSATAAKGLLANVRVIGVEPEAGDDTKRSLEAGERVAIPVPRTIADGQAADIPGELTFSVNRRLVDEIVLVGDDEIRAAMRLAFERLKIVIEPSGASALAALLAGRITPVPQRVGVIISGGNIDARRFAEICA</sequence>
<evidence type="ECO:0000256" key="3">
    <source>
        <dbReference type="ARBA" id="ARBA00010869"/>
    </source>
</evidence>
<dbReference type="RefSeq" id="WP_185051839.1">
    <property type="nucleotide sequence ID" value="NZ_BAABIX010000004.1"/>
</dbReference>
<dbReference type="GO" id="GO:0000287">
    <property type="term" value="F:magnesium ion binding"/>
    <property type="evidence" value="ECO:0007669"/>
    <property type="project" value="TreeGrafter"/>
</dbReference>
<dbReference type="InterPro" id="IPR001926">
    <property type="entry name" value="TrpB-like_PALP"/>
</dbReference>
<keyword evidence="5" id="KW-0663">Pyridoxal phosphate</keyword>
<proteinExistence type="inferred from homology"/>
<dbReference type="AlphaFoldDB" id="A0A840PC24"/>
<dbReference type="GO" id="GO:0003941">
    <property type="term" value="F:L-serine ammonia-lyase activity"/>
    <property type="evidence" value="ECO:0007669"/>
    <property type="project" value="TreeGrafter"/>
</dbReference>
<dbReference type="GO" id="GO:0005524">
    <property type="term" value="F:ATP binding"/>
    <property type="evidence" value="ECO:0007669"/>
    <property type="project" value="TreeGrafter"/>
</dbReference>